<keyword evidence="4" id="KW-0804">Transcription</keyword>
<dbReference type="InterPro" id="IPR000847">
    <property type="entry name" value="LysR_HTH_N"/>
</dbReference>
<evidence type="ECO:0000256" key="3">
    <source>
        <dbReference type="ARBA" id="ARBA00023125"/>
    </source>
</evidence>
<name>A0A853BAB0_9PSEU</name>
<reference evidence="6 7" key="1">
    <citation type="submission" date="2020-07" db="EMBL/GenBank/DDBJ databases">
        <title>Sequencing the genomes of 1000 actinobacteria strains.</title>
        <authorList>
            <person name="Klenk H.-P."/>
        </authorList>
    </citation>
    <scope>NUCLEOTIDE SEQUENCE [LARGE SCALE GENOMIC DNA]</scope>
    <source>
        <strain evidence="6 7">DSM 104006</strain>
    </source>
</reference>
<keyword evidence="7" id="KW-1185">Reference proteome</keyword>
<evidence type="ECO:0000313" key="6">
    <source>
        <dbReference type="EMBL" id="NYI92303.1"/>
    </source>
</evidence>
<dbReference type="PROSITE" id="PS50931">
    <property type="entry name" value="HTH_LYSR"/>
    <property type="match status" value="1"/>
</dbReference>
<dbReference type="SUPFAM" id="SSF53850">
    <property type="entry name" value="Periplasmic binding protein-like II"/>
    <property type="match status" value="1"/>
</dbReference>
<dbReference type="SUPFAM" id="SSF46785">
    <property type="entry name" value="Winged helix' DNA-binding domain"/>
    <property type="match status" value="1"/>
</dbReference>
<keyword evidence="3 6" id="KW-0238">DNA-binding</keyword>
<feature type="domain" description="HTH lysR-type" evidence="5">
    <location>
        <begin position="9"/>
        <end position="66"/>
    </location>
</feature>
<dbReference type="InterPro" id="IPR005119">
    <property type="entry name" value="LysR_subst-bd"/>
</dbReference>
<dbReference type="GO" id="GO:0003700">
    <property type="term" value="F:DNA-binding transcription factor activity"/>
    <property type="evidence" value="ECO:0007669"/>
    <property type="project" value="InterPro"/>
</dbReference>
<evidence type="ECO:0000256" key="1">
    <source>
        <dbReference type="ARBA" id="ARBA00009437"/>
    </source>
</evidence>
<dbReference type="GO" id="GO:0032993">
    <property type="term" value="C:protein-DNA complex"/>
    <property type="evidence" value="ECO:0007669"/>
    <property type="project" value="TreeGrafter"/>
</dbReference>
<dbReference type="Pfam" id="PF00126">
    <property type="entry name" value="HTH_1"/>
    <property type="match status" value="1"/>
</dbReference>
<dbReference type="AlphaFoldDB" id="A0A853BAB0"/>
<sequence length="321" mass="34652">MPPRFVSGYRLEWLASFVAVAEYGGFSAAAKHLYRSQSRISTHVAELEQLIGTKLFDRTTQPPRLSPEGRALLPHATALLEHLDLLAEVATGTGERVHGVVRLGMYPSVAAYLLPLAMLALRKQYPGVQLVLWEGETLALSERLSRGEIDLAVRPVLPPVSDDRLVHTQLWREPLVAVLNRAHPLAGRGAVRLEQLGDQQLVTIGDSSDGAGRQFETNLAFANAGLNPRIAFQTNQPQTLISLVRHGLGVGVTNSLAMTTANTDGVVLSPIAGATQSERLVALWCRGDQPASRALHAVESVVTALPPPRFTLTNRRGPSTG</sequence>
<dbReference type="PANTHER" id="PTHR30346:SF29">
    <property type="entry name" value="LYSR SUBSTRATE-BINDING"/>
    <property type="match status" value="1"/>
</dbReference>
<evidence type="ECO:0000256" key="4">
    <source>
        <dbReference type="ARBA" id="ARBA00023163"/>
    </source>
</evidence>
<accession>A0A853BAB0</accession>
<comment type="similarity">
    <text evidence="1">Belongs to the LysR transcriptional regulatory family.</text>
</comment>
<dbReference type="CDD" id="cd05466">
    <property type="entry name" value="PBP2_LTTR_substrate"/>
    <property type="match status" value="1"/>
</dbReference>
<dbReference type="InterPro" id="IPR036390">
    <property type="entry name" value="WH_DNA-bd_sf"/>
</dbReference>
<organism evidence="6 7">
    <name type="scientific">Amycolatopsis endophytica</name>
    <dbReference type="NCBI Taxonomy" id="860233"/>
    <lineage>
        <taxon>Bacteria</taxon>
        <taxon>Bacillati</taxon>
        <taxon>Actinomycetota</taxon>
        <taxon>Actinomycetes</taxon>
        <taxon>Pseudonocardiales</taxon>
        <taxon>Pseudonocardiaceae</taxon>
        <taxon>Amycolatopsis</taxon>
    </lineage>
</organism>
<dbReference type="Gene3D" id="3.40.190.10">
    <property type="entry name" value="Periplasmic binding protein-like II"/>
    <property type="match status" value="2"/>
</dbReference>
<dbReference type="Pfam" id="PF03466">
    <property type="entry name" value="LysR_substrate"/>
    <property type="match status" value="1"/>
</dbReference>
<evidence type="ECO:0000259" key="5">
    <source>
        <dbReference type="PROSITE" id="PS50931"/>
    </source>
</evidence>
<dbReference type="Proteomes" id="UP000549616">
    <property type="component" value="Unassembled WGS sequence"/>
</dbReference>
<dbReference type="InterPro" id="IPR036388">
    <property type="entry name" value="WH-like_DNA-bd_sf"/>
</dbReference>
<dbReference type="GO" id="GO:0003677">
    <property type="term" value="F:DNA binding"/>
    <property type="evidence" value="ECO:0007669"/>
    <property type="project" value="UniProtKB-KW"/>
</dbReference>
<dbReference type="EMBL" id="JACCFK010000002">
    <property type="protein sequence ID" value="NYI92303.1"/>
    <property type="molecule type" value="Genomic_DNA"/>
</dbReference>
<dbReference type="PANTHER" id="PTHR30346">
    <property type="entry name" value="TRANSCRIPTIONAL DUAL REGULATOR HCAR-RELATED"/>
    <property type="match status" value="1"/>
</dbReference>
<dbReference type="RefSeq" id="WP_179776553.1">
    <property type="nucleotide sequence ID" value="NZ_JACCFK010000002.1"/>
</dbReference>
<dbReference type="PRINTS" id="PR00039">
    <property type="entry name" value="HTHLYSR"/>
</dbReference>
<keyword evidence="2" id="KW-0805">Transcription regulation</keyword>
<dbReference type="Gene3D" id="1.10.10.10">
    <property type="entry name" value="Winged helix-like DNA-binding domain superfamily/Winged helix DNA-binding domain"/>
    <property type="match status" value="1"/>
</dbReference>
<evidence type="ECO:0000313" key="7">
    <source>
        <dbReference type="Proteomes" id="UP000549616"/>
    </source>
</evidence>
<protein>
    <submittedName>
        <fullName evidence="6">DNA-binding transcriptional LysR family regulator</fullName>
    </submittedName>
</protein>
<gene>
    <name evidence="6" type="ORF">HNR02_005678</name>
</gene>
<comment type="caution">
    <text evidence="6">The sequence shown here is derived from an EMBL/GenBank/DDBJ whole genome shotgun (WGS) entry which is preliminary data.</text>
</comment>
<evidence type="ECO:0000256" key="2">
    <source>
        <dbReference type="ARBA" id="ARBA00023015"/>
    </source>
</evidence>
<proteinExistence type="inferred from homology"/>
<dbReference type="FunFam" id="1.10.10.10:FF:000001">
    <property type="entry name" value="LysR family transcriptional regulator"/>
    <property type="match status" value="1"/>
</dbReference>